<evidence type="ECO:0000256" key="1">
    <source>
        <dbReference type="ARBA" id="ARBA00005915"/>
    </source>
</evidence>
<dbReference type="Pfam" id="PF01368">
    <property type="entry name" value="DHH"/>
    <property type="match status" value="1"/>
</dbReference>
<name>A0A1M6CAB8_9CLOT</name>
<dbReference type="InterPro" id="IPR051673">
    <property type="entry name" value="SSDNA_exonuclease_RecJ"/>
</dbReference>
<reference evidence="10 11" key="1">
    <citation type="submission" date="2016-11" db="EMBL/GenBank/DDBJ databases">
        <authorList>
            <person name="Jaros S."/>
            <person name="Januszkiewicz K."/>
            <person name="Wedrychowicz H."/>
        </authorList>
    </citation>
    <scope>NUCLEOTIDE SEQUENCE [LARGE SCALE GENOMIC DNA]</scope>
    <source>
        <strain evidence="10 11">DSM 21864</strain>
    </source>
</reference>
<dbReference type="STRING" id="1121298.SAMN05444401_1058"/>
<evidence type="ECO:0000256" key="3">
    <source>
        <dbReference type="ARBA" id="ARBA00022722"/>
    </source>
</evidence>
<dbReference type="Gene3D" id="2.40.50.460">
    <property type="match status" value="1"/>
</dbReference>
<evidence type="ECO:0000259" key="8">
    <source>
        <dbReference type="Pfam" id="PF02272"/>
    </source>
</evidence>
<dbReference type="AlphaFoldDB" id="A0A1M6CAB8"/>
<protein>
    <recommendedName>
        <fullName evidence="2">Single-stranded-DNA-specific exonuclease RecJ</fullName>
    </recommendedName>
</protein>
<dbReference type="SUPFAM" id="SSF64182">
    <property type="entry name" value="DHH phosphoesterases"/>
    <property type="match status" value="1"/>
</dbReference>
<evidence type="ECO:0000256" key="4">
    <source>
        <dbReference type="ARBA" id="ARBA00022801"/>
    </source>
</evidence>
<dbReference type="InterPro" id="IPR003156">
    <property type="entry name" value="DHHA1_dom"/>
</dbReference>
<dbReference type="InterPro" id="IPR001667">
    <property type="entry name" value="DDH_dom"/>
</dbReference>
<evidence type="ECO:0000259" key="7">
    <source>
        <dbReference type="Pfam" id="PF01368"/>
    </source>
</evidence>
<keyword evidence="3" id="KW-0540">Nuclease</keyword>
<dbReference type="InterPro" id="IPR004610">
    <property type="entry name" value="RecJ"/>
</dbReference>
<evidence type="ECO:0000256" key="5">
    <source>
        <dbReference type="ARBA" id="ARBA00022839"/>
    </source>
</evidence>
<evidence type="ECO:0000256" key="6">
    <source>
        <dbReference type="SAM" id="Coils"/>
    </source>
</evidence>
<dbReference type="Pfam" id="PF17768">
    <property type="entry name" value="RecJ_OB"/>
    <property type="match status" value="1"/>
</dbReference>
<dbReference type="GO" id="GO:0003676">
    <property type="term" value="F:nucleic acid binding"/>
    <property type="evidence" value="ECO:0007669"/>
    <property type="project" value="InterPro"/>
</dbReference>
<dbReference type="Proteomes" id="UP000184080">
    <property type="component" value="Unassembled WGS sequence"/>
</dbReference>
<dbReference type="GO" id="GO:0008409">
    <property type="term" value="F:5'-3' exonuclease activity"/>
    <property type="evidence" value="ECO:0007669"/>
    <property type="project" value="InterPro"/>
</dbReference>
<dbReference type="Pfam" id="PF02272">
    <property type="entry name" value="DHHA1"/>
    <property type="match status" value="1"/>
</dbReference>
<evidence type="ECO:0000256" key="2">
    <source>
        <dbReference type="ARBA" id="ARBA00019841"/>
    </source>
</evidence>
<dbReference type="GO" id="GO:0006310">
    <property type="term" value="P:DNA recombination"/>
    <property type="evidence" value="ECO:0007669"/>
    <property type="project" value="InterPro"/>
</dbReference>
<dbReference type="RefSeq" id="WP_073004305.1">
    <property type="nucleotide sequence ID" value="NZ_FQZO01000001.1"/>
</dbReference>
<dbReference type="Gene3D" id="3.90.1640.30">
    <property type="match status" value="1"/>
</dbReference>
<gene>
    <name evidence="10" type="ORF">SAMN05444401_1058</name>
</gene>
<keyword evidence="6" id="KW-0175">Coiled coil</keyword>
<proteinExistence type="inferred from homology"/>
<keyword evidence="11" id="KW-1185">Reference proteome</keyword>
<organism evidence="10 11">
    <name type="scientific">Clostridium amylolyticum</name>
    <dbReference type="NCBI Taxonomy" id="1121298"/>
    <lineage>
        <taxon>Bacteria</taxon>
        <taxon>Bacillati</taxon>
        <taxon>Bacillota</taxon>
        <taxon>Clostridia</taxon>
        <taxon>Eubacteriales</taxon>
        <taxon>Clostridiaceae</taxon>
        <taxon>Clostridium</taxon>
    </lineage>
</organism>
<sequence length="590" mass="66899">MIEKWMIKNPGVNIRNLSEECDISKFTANLCANRGLKDKKSIDKFLKADIKDLYDGFLMKDSLKGVEIIKNAIMSRKKIVIYGDYDCDGVISTFILYKALTRCGALVSYYIPDREQEGYGMNSDRIVKLKEQGYDVILTCDNGISAFEQVKLAVKLGFQVVVTDHHDIPYVEEEGAKVFKIPNAQAVINPKQSQCEYPFKNLCGAGIALKFSICLYERLGINKEEAYEFLEYAAIGTVCDVVDLLDENRIIVKNGLMMLNNTKNLGLKALIKETGIENKKITAYHLGFIIGPEINATGRLESANLALELLLSETTEEAETLAKRLHELNVERQLLTTESVNELEVIIEHEKMYQEKIILVYNPNIHESIAGIAAGRIKEKYNLPTIVLTKGKDMPKGSGRSIDGYNMFEELSKGKHLMVKFGGHPMAAGLSLQEENIHLLRMLLIENCKLTSEDLIPKVRIDASIPLNNITYELINEIEKFEPFGKGNPTPLFAVKDIRLNRVWFIGKEKNIIRMRCKIPNSDLFIEAISFDKGEEFKKLIIKEYGEDILNEIIDKSFCNISLDFTFYPSINEYNGFKNIQLIIKNLRLA</sequence>
<evidence type="ECO:0000259" key="9">
    <source>
        <dbReference type="Pfam" id="PF17768"/>
    </source>
</evidence>
<dbReference type="PANTHER" id="PTHR30255">
    <property type="entry name" value="SINGLE-STRANDED-DNA-SPECIFIC EXONUCLEASE RECJ"/>
    <property type="match status" value="1"/>
</dbReference>
<dbReference type="InterPro" id="IPR038763">
    <property type="entry name" value="DHH_sf"/>
</dbReference>
<dbReference type="OrthoDB" id="9809852at2"/>
<evidence type="ECO:0000313" key="11">
    <source>
        <dbReference type="Proteomes" id="UP000184080"/>
    </source>
</evidence>
<dbReference type="NCBIfam" id="TIGR00644">
    <property type="entry name" value="recJ"/>
    <property type="match status" value="1"/>
</dbReference>
<dbReference type="GO" id="GO:0006281">
    <property type="term" value="P:DNA repair"/>
    <property type="evidence" value="ECO:0007669"/>
    <property type="project" value="InterPro"/>
</dbReference>
<comment type="similarity">
    <text evidence="1">Belongs to the RecJ family.</text>
</comment>
<feature type="domain" description="RecJ OB" evidence="9">
    <location>
        <begin position="461"/>
        <end position="585"/>
    </location>
</feature>
<evidence type="ECO:0000313" key="10">
    <source>
        <dbReference type="EMBL" id="SHI57959.1"/>
    </source>
</evidence>
<keyword evidence="5 10" id="KW-0269">Exonuclease</keyword>
<accession>A0A1M6CAB8</accession>
<dbReference type="InterPro" id="IPR041122">
    <property type="entry name" value="RecJ_OB"/>
</dbReference>
<feature type="domain" description="DDH" evidence="7">
    <location>
        <begin position="78"/>
        <end position="237"/>
    </location>
</feature>
<feature type="domain" description="DHHA1" evidence="8">
    <location>
        <begin position="356"/>
        <end position="446"/>
    </location>
</feature>
<keyword evidence="4" id="KW-0378">Hydrolase</keyword>
<dbReference type="PANTHER" id="PTHR30255:SF2">
    <property type="entry name" value="SINGLE-STRANDED-DNA-SPECIFIC EXONUCLEASE RECJ"/>
    <property type="match status" value="1"/>
</dbReference>
<feature type="coiled-coil region" evidence="6">
    <location>
        <begin position="311"/>
        <end position="338"/>
    </location>
</feature>
<dbReference type="EMBL" id="FQZO01000001">
    <property type="protein sequence ID" value="SHI57959.1"/>
    <property type="molecule type" value="Genomic_DNA"/>
</dbReference>